<dbReference type="AlphaFoldDB" id="A0A9W8IFF9"/>
<dbReference type="Proteomes" id="UP001139887">
    <property type="component" value="Unassembled WGS sequence"/>
</dbReference>
<proteinExistence type="predicted"/>
<accession>A0A9W8IFF9</accession>
<evidence type="ECO:0000313" key="3">
    <source>
        <dbReference type="Proteomes" id="UP001139887"/>
    </source>
</evidence>
<protein>
    <submittedName>
        <fullName evidence="2">Uncharacterized protein</fullName>
    </submittedName>
</protein>
<feature type="compositionally biased region" description="Polar residues" evidence="1">
    <location>
        <begin position="165"/>
        <end position="189"/>
    </location>
</feature>
<dbReference type="OrthoDB" id="10449060at2759"/>
<feature type="compositionally biased region" description="Basic and acidic residues" evidence="1">
    <location>
        <begin position="50"/>
        <end position="65"/>
    </location>
</feature>
<evidence type="ECO:0000256" key="1">
    <source>
        <dbReference type="SAM" id="MobiDB-lite"/>
    </source>
</evidence>
<feature type="region of interest" description="Disordered" evidence="1">
    <location>
        <begin position="147"/>
        <end position="189"/>
    </location>
</feature>
<keyword evidence="3" id="KW-1185">Reference proteome</keyword>
<evidence type="ECO:0000313" key="2">
    <source>
        <dbReference type="EMBL" id="KAJ2852014.1"/>
    </source>
</evidence>
<reference evidence="2" key="1">
    <citation type="submission" date="2022-07" db="EMBL/GenBank/DDBJ databases">
        <title>Phylogenomic reconstructions and comparative analyses of Kickxellomycotina fungi.</title>
        <authorList>
            <person name="Reynolds N.K."/>
            <person name="Stajich J.E."/>
            <person name="Barry K."/>
            <person name="Grigoriev I.V."/>
            <person name="Crous P."/>
            <person name="Smith M.E."/>
        </authorList>
    </citation>
    <scope>NUCLEOTIDE SEQUENCE</scope>
    <source>
        <strain evidence="2">NRRL 1566</strain>
    </source>
</reference>
<comment type="caution">
    <text evidence="2">The sequence shown here is derived from an EMBL/GenBank/DDBJ whole genome shotgun (WGS) entry which is preliminary data.</text>
</comment>
<organism evidence="2 3">
    <name type="scientific">Coemansia brasiliensis</name>
    <dbReference type="NCBI Taxonomy" id="2650707"/>
    <lineage>
        <taxon>Eukaryota</taxon>
        <taxon>Fungi</taxon>
        <taxon>Fungi incertae sedis</taxon>
        <taxon>Zoopagomycota</taxon>
        <taxon>Kickxellomycotina</taxon>
        <taxon>Kickxellomycetes</taxon>
        <taxon>Kickxellales</taxon>
        <taxon>Kickxellaceae</taxon>
        <taxon>Coemansia</taxon>
    </lineage>
</organism>
<feature type="region of interest" description="Disordered" evidence="1">
    <location>
        <begin position="1"/>
        <end position="75"/>
    </location>
</feature>
<feature type="compositionally biased region" description="Polar residues" evidence="1">
    <location>
        <begin position="22"/>
        <end position="34"/>
    </location>
</feature>
<feature type="compositionally biased region" description="Basic and acidic residues" evidence="1">
    <location>
        <begin position="147"/>
        <end position="162"/>
    </location>
</feature>
<gene>
    <name evidence="2" type="ORF">IWW36_000593</name>
</gene>
<name>A0A9W8IFF9_9FUNG</name>
<sequence length="257" mass="28451">MSLSGQPIKGQSHKRNRELRTDSSNNAQSGTSIKGQAKGSAETKSGQIQIKERASKHTMHNEGDSKLAQYKRPKKGAHYGSMVEIVGSAASKVPAVTQQEAVVQPAMKIAISGRTLKKREDSLADKRERTRYKRRSLFGYQMNRVLRKEQARDTKGRERRVSDPAATTTSDSCSSVVATSKQPYQTQPSKFKPEAISMPIEVLGINKKATEKQQRHVVTRGIAVHTDEPPVKMEAEQGSTQCKDEQSDIELNATIDF</sequence>
<dbReference type="EMBL" id="JANBUW010000006">
    <property type="protein sequence ID" value="KAJ2852014.1"/>
    <property type="molecule type" value="Genomic_DNA"/>
</dbReference>